<sequence>MATSSYQGVAAGSQAEHRSCEASVGQGERPSASRGQEGNFKQNQGTSTLWLLLLGKQGAGKSATGNTILGKAVFESKFSDHMVTNRCQSESVSVRGKRVIVIDTPDLFSSLSCPEVRQQNLQQCLELLADDHCVLLLVTPIGHYTEEDRETIEGIWGKIGPKAYRHMIVVFTREDELDEDSLWNYIESKESLKELIKNIGSRRCCTFNNKADKKQRELQVFKLLDAIELLMMESPGPYFEPLKMESSGVQGCGTGVTYEGETLCEIWRKIHNLQLPGICGGGAEPGGQTTEPNREDGAVPQQQALRHQRERTFKHHPLGKEWGWKECNWEHYPGEACLLLSAQSSAGHQLQPEWQDDTGLAGCCGCGHSIIHPDAWH</sequence>
<evidence type="ECO:0000256" key="13">
    <source>
        <dbReference type="ARBA" id="ARBA00056809"/>
    </source>
</evidence>
<dbReference type="GeneID" id="110296977"/>
<dbReference type="GO" id="GO:0005739">
    <property type="term" value="C:mitochondrion"/>
    <property type="evidence" value="ECO:0007669"/>
    <property type="project" value="UniProtKB-SubCell"/>
</dbReference>
<evidence type="ECO:0000313" key="18">
    <source>
        <dbReference type="Proteomes" id="UP000515126"/>
    </source>
</evidence>
<protein>
    <recommendedName>
        <fullName evidence="14">GTPase IMAP family member 8</fullName>
    </recommendedName>
    <alternativeName>
        <fullName evidence="15">Immune-associated nucleotide-binding protein 9</fullName>
    </alternativeName>
</protein>
<evidence type="ECO:0000256" key="3">
    <source>
        <dbReference type="ARBA" id="ARBA00004514"/>
    </source>
</evidence>
<evidence type="ECO:0000256" key="10">
    <source>
        <dbReference type="ARBA" id="ARBA00023034"/>
    </source>
</evidence>
<dbReference type="GO" id="GO:0005794">
    <property type="term" value="C:Golgi apparatus"/>
    <property type="evidence" value="ECO:0007669"/>
    <property type="project" value="UniProtKB-SubCell"/>
</dbReference>
<dbReference type="RefSeq" id="XP_029334863.1">
    <property type="nucleotide sequence ID" value="XM_029479003.1"/>
</dbReference>
<comment type="similarity">
    <text evidence="5">Belongs to the TRAFAC class TrmE-Era-EngA-EngB-Septin-like GTPase superfamily. AIG1/Toc34/Toc159-like paraseptin GTPase family. IAN subfamily.</text>
</comment>
<dbReference type="PANTHER" id="PTHR10903">
    <property type="entry name" value="GTPASE, IMAP FAMILY MEMBER-RELATED"/>
    <property type="match status" value="1"/>
</dbReference>
<evidence type="ECO:0000256" key="11">
    <source>
        <dbReference type="ARBA" id="ARBA00023128"/>
    </source>
</evidence>
<evidence type="ECO:0000256" key="4">
    <source>
        <dbReference type="ARBA" id="ARBA00004555"/>
    </source>
</evidence>
<evidence type="ECO:0000256" key="16">
    <source>
        <dbReference type="SAM" id="MobiDB-lite"/>
    </source>
</evidence>
<dbReference type="SUPFAM" id="SSF52540">
    <property type="entry name" value="P-loop containing nucleoside triphosphate hydrolases"/>
    <property type="match status" value="1"/>
</dbReference>
<dbReference type="FunFam" id="3.40.50.300:FF:000536">
    <property type="entry name" value="GTPase IMAP family member 8"/>
    <property type="match status" value="1"/>
</dbReference>
<dbReference type="AlphaFoldDB" id="A0A6P7R112"/>
<dbReference type="PANTHER" id="PTHR10903:SF73">
    <property type="entry name" value="GTPASE IMAP FAMILY MEMBER 8"/>
    <property type="match status" value="1"/>
</dbReference>
<comment type="function">
    <text evidence="13">Exerts an anti-apoptotic effect in the immune system and is involved in responses to infections.</text>
</comment>
<keyword evidence="18" id="KW-1185">Reference proteome</keyword>
<organism evidence="18 19">
    <name type="scientific">Mus caroli</name>
    <name type="common">Ryukyu mouse</name>
    <name type="synonym">Ricefield mouse</name>
    <dbReference type="NCBI Taxonomy" id="10089"/>
    <lineage>
        <taxon>Eukaryota</taxon>
        <taxon>Metazoa</taxon>
        <taxon>Chordata</taxon>
        <taxon>Craniata</taxon>
        <taxon>Vertebrata</taxon>
        <taxon>Euteleostomi</taxon>
        <taxon>Mammalia</taxon>
        <taxon>Eutheria</taxon>
        <taxon>Euarchontoglires</taxon>
        <taxon>Glires</taxon>
        <taxon>Rodentia</taxon>
        <taxon>Myomorpha</taxon>
        <taxon>Muroidea</taxon>
        <taxon>Muridae</taxon>
        <taxon>Murinae</taxon>
        <taxon>Mus</taxon>
        <taxon>Mus</taxon>
    </lineage>
</organism>
<evidence type="ECO:0000256" key="6">
    <source>
        <dbReference type="ARBA" id="ARBA00022490"/>
    </source>
</evidence>
<keyword evidence="7" id="KW-0677">Repeat</keyword>
<feature type="compositionally biased region" description="Polar residues" evidence="16">
    <location>
        <begin position="33"/>
        <end position="42"/>
    </location>
</feature>
<dbReference type="GO" id="GO:0005525">
    <property type="term" value="F:GTP binding"/>
    <property type="evidence" value="ECO:0007669"/>
    <property type="project" value="UniProtKB-KW"/>
</dbReference>
<proteinExistence type="inferred from homology"/>
<keyword evidence="9" id="KW-0256">Endoplasmic reticulum</keyword>
<evidence type="ECO:0000256" key="1">
    <source>
        <dbReference type="ARBA" id="ARBA00004173"/>
    </source>
</evidence>
<dbReference type="CTD" id="155038"/>
<dbReference type="PROSITE" id="PS51720">
    <property type="entry name" value="G_AIG1"/>
    <property type="match status" value="1"/>
</dbReference>
<evidence type="ECO:0000256" key="2">
    <source>
        <dbReference type="ARBA" id="ARBA00004240"/>
    </source>
</evidence>
<reference evidence="19" key="1">
    <citation type="submission" date="2025-08" db="UniProtKB">
        <authorList>
            <consortium name="RefSeq"/>
        </authorList>
    </citation>
    <scope>IDENTIFICATION</scope>
</reference>
<evidence type="ECO:0000256" key="12">
    <source>
        <dbReference type="ARBA" id="ARBA00023134"/>
    </source>
</evidence>
<dbReference type="GO" id="GO:0005783">
    <property type="term" value="C:endoplasmic reticulum"/>
    <property type="evidence" value="ECO:0007669"/>
    <property type="project" value="UniProtKB-SubCell"/>
</dbReference>
<dbReference type="InterPro" id="IPR006703">
    <property type="entry name" value="G_AIG1"/>
</dbReference>
<evidence type="ECO:0000259" key="17">
    <source>
        <dbReference type="PROSITE" id="PS51720"/>
    </source>
</evidence>
<comment type="subcellular location">
    <subcellularLocation>
        <location evidence="3">Cytoplasm</location>
        <location evidence="3">Cytosol</location>
    </subcellularLocation>
    <subcellularLocation>
        <location evidence="2">Endoplasmic reticulum</location>
    </subcellularLocation>
    <subcellularLocation>
        <location evidence="4">Golgi apparatus</location>
    </subcellularLocation>
    <subcellularLocation>
        <location evidence="1">Mitochondrion</location>
    </subcellularLocation>
</comment>
<name>A0A6P7R112_MUSCR</name>
<dbReference type="Pfam" id="PF04548">
    <property type="entry name" value="AIG1"/>
    <property type="match status" value="1"/>
</dbReference>
<dbReference type="CDD" id="cd01852">
    <property type="entry name" value="AIG1"/>
    <property type="match status" value="1"/>
</dbReference>
<gene>
    <name evidence="19" type="primary">Gimap8</name>
</gene>
<evidence type="ECO:0000256" key="5">
    <source>
        <dbReference type="ARBA" id="ARBA00008535"/>
    </source>
</evidence>
<accession>A0A6P7R112</accession>
<keyword evidence="10" id="KW-0333">Golgi apparatus</keyword>
<dbReference type="GO" id="GO:0005829">
    <property type="term" value="C:cytosol"/>
    <property type="evidence" value="ECO:0007669"/>
    <property type="project" value="UniProtKB-SubCell"/>
</dbReference>
<evidence type="ECO:0000256" key="9">
    <source>
        <dbReference type="ARBA" id="ARBA00022824"/>
    </source>
</evidence>
<feature type="region of interest" description="Disordered" evidence="16">
    <location>
        <begin position="1"/>
        <end position="42"/>
    </location>
</feature>
<dbReference type="InterPro" id="IPR045058">
    <property type="entry name" value="GIMA/IAN/Toc"/>
</dbReference>
<keyword evidence="12" id="KW-0342">GTP-binding</keyword>
<feature type="domain" description="AIG1-type G" evidence="17">
    <location>
        <begin position="46"/>
        <end position="247"/>
    </location>
</feature>
<dbReference type="InterPro" id="IPR027417">
    <property type="entry name" value="P-loop_NTPase"/>
</dbReference>
<evidence type="ECO:0000313" key="19">
    <source>
        <dbReference type="RefSeq" id="XP_029334863.1"/>
    </source>
</evidence>
<evidence type="ECO:0000256" key="8">
    <source>
        <dbReference type="ARBA" id="ARBA00022741"/>
    </source>
</evidence>
<keyword evidence="6" id="KW-0963">Cytoplasm</keyword>
<evidence type="ECO:0000256" key="15">
    <source>
        <dbReference type="ARBA" id="ARBA00077278"/>
    </source>
</evidence>
<dbReference type="Gene3D" id="3.40.50.300">
    <property type="entry name" value="P-loop containing nucleotide triphosphate hydrolases"/>
    <property type="match status" value="1"/>
</dbReference>
<keyword evidence="11" id="KW-0496">Mitochondrion</keyword>
<dbReference type="Proteomes" id="UP000515126">
    <property type="component" value="Chromosome 6"/>
</dbReference>
<evidence type="ECO:0000256" key="14">
    <source>
        <dbReference type="ARBA" id="ARBA00073539"/>
    </source>
</evidence>
<evidence type="ECO:0000256" key="7">
    <source>
        <dbReference type="ARBA" id="ARBA00022737"/>
    </source>
</evidence>
<keyword evidence="8" id="KW-0547">Nucleotide-binding</keyword>
<feature type="region of interest" description="Disordered" evidence="16">
    <location>
        <begin position="281"/>
        <end position="302"/>
    </location>
</feature>